<gene>
    <name evidence="1" type="ORF">IF1G_10227</name>
</gene>
<dbReference type="EMBL" id="SPUK01000021">
    <property type="protein sequence ID" value="TQV90992.1"/>
    <property type="molecule type" value="Genomic_DNA"/>
</dbReference>
<organism evidence="1 2">
    <name type="scientific">Cordyceps javanica</name>
    <dbReference type="NCBI Taxonomy" id="43265"/>
    <lineage>
        <taxon>Eukaryota</taxon>
        <taxon>Fungi</taxon>
        <taxon>Dikarya</taxon>
        <taxon>Ascomycota</taxon>
        <taxon>Pezizomycotina</taxon>
        <taxon>Sordariomycetes</taxon>
        <taxon>Hypocreomycetidae</taxon>
        <taxon>Hypocreales</taxon>
        <taxon>Cordycipitaceae</taxon>
        <taxon>Cordyceps</taxon>
    </lineage>
</organism>
<sequence length="81" mass="8944">MLLPRPAAVSGTVTNGLPDVHHIALSQMAPAQVSENKDHCASESLHFPERKPKADIAVVRVLLWQRVSCTNNPSLRSFTWD</sequence>
<proteinExistence type="predicted"/>
<evidence type="ECO:0000313" key="2">
    <source>
        <dbReference type="Proteomes" id="UP000315783"/>
    </source>
</evidence>
<dbReference type="Proteomes" id="UP000315783">
    <property type="component" value="Unassembled WGS sequence"/>
</dbReference>
<reference evidence="1 2" key="1">
    <citation type="journal article" date="2019" name="Appl. Microbiol. Biotechnol.">
        <title>Genome sequence of Isaria javanica and comparative genome analysis insights into family S53 peptidase evolution in fungal entomopathogens.</title>
        <authorList>
            <person name="Lin R."/>
            <person name="Zhang X."/>
            <person name="Xin B."/>
            <person name="Zou M."/>
            <person name="Gao Y."/>
            <person name="Qin F."/>
            <person name="Hu Q."/>
            <person name="Xie B."/>
            <person name="Cheng X."/>
        </authorList>
    </citation>
    <scope>NUCLEOTIDE SEQUENCE [LARGE SCALE GENOMIC DNA]</scope>
    <source>
        <strain evidence="1 2">IJ1G</strain>
    </source>
</reference>
<protein>
    <submittedName>
        <fullName evidence="1">Uncharacterized protein</fullName>
    </submittedName>
</protein>
<comment type="caution">
    <text evidence="1">The sequence shown here is derived from an EMBL/GenBank/DDBJ whole genome shotgun (WGS) entry which is preliminary data.</text>
</comment>
<dbReference type="AlphaFoldDB" id="A0A545UNE8"/>
<keyword evidence="2" id="KW-1185">Reference proteome</keyword>
<evidence type="ECO:0000313" key="1">
    <source>
        <dbReference type="EMBL" id="TQV90992.1"/>
    </source>
</evidence>
<accession>A0A545UNE8</accession>
<name>A0A545UNE8_9HYPO</name>